<proteinExistence type="predicted"/>
<dbReference type="EMBL" id="PXOG01000220">
    <property type="protein sequence ID" value="RGP66519.1"/>
    <property type="molecule type" value="Genomic_DNA"/>
</dbReference>
<feature type="compositionally biased region" description="Polar residues" evidence="1">
    <location>
        <begin position="544"/>
        <end position="558"/>
    </location>
</feature>
<evidence type="ECO:0000313" key="3">
    <source>
        <dbReference type="EMBL" id="RGP66519.1"/>
    </source>
</evidence>
<feature type="compositionally biased region" description="Polar residues" evidence="1">
    <location>
        <begin position="572"/>
        <end position="586"/>
    </location>
</feature>
<feature type="domain" description="C2H2-type" evidence="2">
    <location>
        <begin position="370"/>
        <end position="390"/>
    </location>
</feature>
<evidence type="ECO:0000256" key="1">
    <source>
        <dbReference type="SAM" id="MobiDB-lite"/>
    </source>
</evidence>
<dbReference type="STRING" id="694270.A0A395S385"/>
<feature type="region of interest" description="Disordered" evidence="1">
    <location>
        <begin position="1"/>
        <end position="115"/>
    </location>
</feature>
<name>A0A395S385_9HYPO</name>
<dbReference type="PROSITE" id="PS00028">
    <property type="entry name" value="ZINC_FINGER_C2H2_1"/>
    <property type="match status" value="1"/>
</dbReference>
<dbReference type="AlphaFoldDB" id="A0A395S385"/>
<dbReference type="Proteomes" id="UP000266234">
    <property type="component" value="Unassembled WGS sequence"/>
</dbReference>
<evidence type="ECO:0000259" key="2">
    <source>
        <dbReference type="PROSITE" id="PS00028"/>
    </source>
</evidence>
<feature type="compositionally biased region" description="Polar residues" evidence="1">
    <location>
        <begin position="503"/>
        <end position="512"/>
    </location>
</feature>
<sequence length="679" mass="74109">MVMHAAHQPAGTHVQDGVNGARSPGQAAHPYAHSQTPVPLPNYTPQPVTSSNSSALQKQAYSASPAKSSPLMTAGQHRSPPVQHGTLNQGPSQSPMQNGNAAQTPSRGLVSPVAQNQPQNAESLGAYQALIALVERAPDTAVRQVVRDRWEKSLLGSEYHIAFVLNATMHQASPDTIARAVKEFGVKLVQTAKNDIVGHLSPADVDELADSILARASPQFLDKALARRLETIPARQLVNALARAERLGYDVQDIVRDHDEQVIPSMHSMPTPSAMPPTNQTVRVRYYQPPAIPSQQLQEPQEPLQPISPSAELPIPEKVKNPHDVPFGPPDLVWCNCSWPCASRTALEYHKKKSACYKIHSTDVVGRDVCLYCGCRFGSGGGLLYHEKSHVCGEHSRENGQKMLELITYFRTHGREKRYRASAPPSSTPRARAHPPSTQQNTTVATPTQFLSTPGRDPYSHLTPDALKEFNTIMHEAEEKYGGLMRDAMLLEEPERSKRLASLKNSYNTKQSTTRKKFGIRLRERRTRDEIEADQARLLGSPRGNETPTNGTPAPSNESRPKKKPRTDNVEAVQSSAGMNNSQGSPQKRVRMAEMGGGLSGSQATAQLTDPTAHLNPPQPRYTPQKLSAASSQHKPVWSSNRAGAPVVGSQEDPMSIDDDDSDTDSDSDDDSDIPATLY</sequence>
<evidence type="ECO:0000313" key="4">
    <source>
        <dbReference type="Proteomes" id="UP000266234"/>
    </source>
</evidence>
<comment type="caution">
    <text evidence="3">The sequence shown here is derived from an EMBL/GenBank/DDBJ whole genome shotgun (WGS) entry which is preliminary data.</text>
</comment>
<accession>A0A395S385</accession>
<feature type="compositionally biased region" description="Polar residues" evidence="1">
    <location>
        <begin position="601"/>
        <end position="610"/>
    </location>
</feature>
<feature type="region of interest" description="Disordered" evidence="1">
    <location>
        <begin position="416"/>
        <end position="445"/>
    </location>
</feature>
<feature type="compositionally biased region" description="Polar residues" evidence="1">
    <location>
        <begin position="45"/>
        <end position="71"/>
    </location>
</feature>
<feature type="compositionally biased region" description="Basic residues" evidence="1">
    <location>
        <begin position="513"/>
        <end position="525"/>
    </location>
</feature>
<feature type="region of interest" description="Disordered" evidence="1">
    <location>
        <begin position="501"/>
        <end position="679"/>
    </location>
</feature>
<feature type="compositionally biased region" description="Acidic residues" evidence="1">
    <location>
        <begin position="655"/>
        <end position="673"/>
    </location>
</feature>
<feature type="compositionally biased region" description="Polar residues" evidence="1">
    <location>
        <begin position="85"/>
        <end position="106"/>
    </location>
</feature>
<feature type="compositionally biased region" description="Polar residues" evidence="1">
    <location>
        <begin position="436"/>
        <end position="445"/>
    </location>
</feature>
<protein>
    <recommendedName>
        <fullName evidence="2">C2H2-type domain-containing protein</fullName>
    </recommendedName>
</protein>
<organism evidence="3 4">
    <name type="scientific">Fusarium longipes</name>
    <dbReference type="NCBI Taxonomy" id="694270"/>
    <lineage>
        <taxon>Eukaryota</taxon>
        <taxon>Fungi</taxon>
        <taxon>Dikarya</taxon>
        <taxon>Ascomycota</taxon>
        <taxon>Pezizomycotina</taxon>
        <taxon>Sordariomycetes</taxon>
        <taxon>Hypocreomycetidae</taxon>
        <taxon>Hypocreales</taxon>
        <taxon>Nectriaceae</taxon>
        <taxon>Fusarium</taxon>
    </lineage>
</organism>
<dbReference type="OrthoDB" id="37886at2759"/>
<keyword evidence="4" id="KW-1185">Reference proteome</keyword>
<reference evidence="3 4" key="1">
    <citation type="journal article" date="2018" name="PLoS Pathog.">
        <title>Evolution of structural diversity of trichothecenes, a family of toxins produced by plant pathogenic and entomopathogenic fungi.</title>
        <authorList>
            <person name="Proctor R.H."/>
            <person name="McCormick S.P."/>
            <person name="Kim H.S."/>
            <person name="Cardoza R.E."/>
            <person name="Stanley A.M."/>
            <person name="Lindo L."/>
            <person name="Kelly A."/>
            <person name="Brown D.W."/>
            <person name="Lee T."/>
            <person name="Vaughan M.M."/>
            <person name="Alexander N.J."/>
            <person name="Busman M."/>
            <person name="Gutierrez S."/>
        </authorList>
    </citation>
    <scope>NUCLEOTIDE SEQUENCE [LARGE SCALE GENOMIC DNA]</scope>
    <source>
        <strain evidence="3 4">NRRL 20695</strain>
    </source>
</reference>
<gene>
    <name evidence="3" type="ORF">FLONG3_8829</name>
</gene>
<dbReference type="InterPro" id="IPR013087">
    <property type="entry name" value="Znf_C2H2_type"/>
</dbReference>
<feature type="compositionally biased region" description="Polar residues" evidence="1">
    <location>
        <begin position="625"/>
        <end position="642"/>
    </location>
</feature>